<keyword evidence="3" id="KW-1185">Reference proteome</keyword>
<evidence type="ECO:0000313" key="3">
    <source>
        <dbReference type="Proteomes" id="UP000324222"/>
    </source>
</evidence>
<organism evidence="2 3">
    <name type="scientific">Portunus trituberculatus</name>
    <name type="common">Swimming crab</name>
    <name type="synonym">Neptunus trituberculatus</name>
    <dbReference type="NCBI Taxonomy" id="210409"/>
    <lineage>
        <taxon>Eukaryota</taxon>
        <taxon>Metazoa</taxon>
        <taxon>Ecdysozoa</taxon>
        <taxon>Arthropoda</taxon>
        <taxon>Crustacea</taxon>
        <taxon>Multicrustacea</taxon>
        <taxon>Malacostraca</taxon>
        <taxon>Eumalacostraca</taxon>
        <taxon>Eucarida</taxon>
        <taxon>Decapoda</taxon>
        <taxon>Pleocyemata</taxon>
        <taxon>Brachyura</taxon>
        <taxon>Eubrachyura</taxon>
        <taxon>Portunoidea</taxon>
        <taxon>Portunidae</taxon>
        <taxon>Portuninae</taxon>
        <taxon>Portunus</taxon>
    </lineage>
</organism>
<evidence type="ECO:0000313" key="2">
    <source>
        <dbReference type="EMBL" id="MPC74943.1"/>
    </source>
</evidence>
<accession>A0A5B7HY87</accession>
<feature type="region of interest" description="Disordered" evidence="1">
    <location>
        <begin position="68"/>
        <end position="87"/>
    </location>
</feature>
<protein>
    <submittedName>
        <fullName evidence="2">Uncharacterized protein</fullName>
    </submittedName>
</protein>
<proteinExistence type="predicted"/>
<dbReference type="EMBL" id="VSRR010040038">
    <property type="protein sequence ID" value="MPC74943.1"/>
    <property type="molecule type" value="Genomic_DNA"/>
</dbReference>
<dbReference type="AlphaFoldDB" id="A0A5B7HY87"/>
<reference evidence="2 3" key="1">
    <citation type="submission" date="2019-05" db="EMBL/GenBank/DDBJ databases">
        <title>Another draft genome of Portunus trituberculatus and its Hox gene families provides insights of decapod evolution.</title>
        <authorList>
            <person name="Jeong J.-H."/>
            <person name="Song I."/>
            <person name="Kim S."/>
            <person name="Choi T."/>
            <person name="Kim D."/>
            <person name="Ryu S."/>
            <person name="Kim W."/>
        </authorList>
    </citation>
    <scope>NUCLEOTIDE SEQUENCE [LARGE SCALE GENOMIC DNA]</scope>
    <source>
        <tissue evidence="2">Muscle</tissue>
    </source>
</reference>
<sequence>MTVLFERSRGRGDIGDSGLGGAVLHILLIRTTTTATTITTIIHYTNHSTNRCHTISFYFPATHPMKKESKHAEASPHSLDFLTAPCH</sequence>
<evidence type="ECO:0000256" key="1">
    <source>
        <dbReference type="SAM" id="MobiDB-lite"/>
    </source>
</evidence>
<comment type="caution">
    <text evidence="2">The sequence shown here is derived from an EMBL/GenBank/DDBJ whole genome shotgun (WGS) entry which is preliminary data.</text>
</comment>
<dbReference type="Proteomes" id="UP000324222">
    <property type="component" value="Unassembled WGS sequence"/>
</dbReference>
<gene>
    <name evidence="2" type="ORF">E2C01_069326</name>
</gene>
<name>A0A5B7HY87_PORTR</name>